<feature type="compositionally biased region" description="Low complexity" evidence="1">
    <location>
        <begin position="18"/>
        <end position="33"/>
    </location>
</feature>
<organism evidence="2 3">
    <name type="scientific">Sphagnurus paluster</name>
    <dbReference type="NCBI Taxonomy" id="117069"/>
    <lineage>
        <taxon>Eukaryota</taxon>
        <taxon>Fungi</taxon>
        <taxon>Dikarya</taxon>
        <taxon>Basidiomycota</taxon>
        <taxon>Agaricomycotina</taxon>
        <taxon>Agaricomycetes</taxon>
        <taxon>Agaricomycetidae</taxon>
        <taxon>Agaricales</taxon>
        <taxon>Tricholomatineae</taxon>
        <taxon>Lyophyllaceae</taxon>
        <taxon>Sphagnurus</taxon>
    </lineage>
</organism>
<evidence type="ECO:0000313" key="3">
    <source>
        <dbReference type="Proteomes" id="UP000717328"/>
    </source>
</evidence>
<gene>
    <name evidence="2" type="ORF">H0H81_011132</name>
</gene>
<dbReference type="AlphaFoldDB" id="A0A9P7GUM5"/>
<feature type="compositionally biased region" description="Basic and acidic residues" evidence="1">
    <location>
        <begin position="85"/>
        <end position="97"/>
    </location>
</feature>
<sequence length="171" mass="19643">MSLKISEHSNFPDGGLSGTSTSSISASSSCHGSRGLDGTDDGISDENEEKQAGHCSDPNTEGGDSDYDEWERDWEPTYYDSDSSDGDRSARDWRNPKEDEDEELQDLVSMSYRWARDQEWRVFNWRRNGAECGLEQVPDIFIDFWLLRRLCKECSNKKWAKLRIDITQKLT</sequence>
<dbReference type="Proteomes" id="UP000717328">
    <property type="component" value="Unassembled WGS sequence"/>
</dbReference>
<dbReference type="EMBL" id="JABCKI010000037">
    <property type="protein sequence ID" value="KAG5653725.1"/>
    <property type="molecule type" value="Genomic_DNA"/>
</dbReference>
<feature type="region of interest" description="Disordered" evidence="1">
    <location>
        <begin position="1"/>
        <end position="102"/>
    </location>
</feature>
<protein>
    <submittedName>
        <fullName evidence="2">Uncharacterized protein</fullName>
    </submittedName>
</protein>
<dbReference type="PROSITE" id="PS51257">
    <property type="entry name" value="PROKAR_LIPOPROTEIN"/>
    <property type="match status" value="1"/>
</dbReference>
<feature type="compositionally biased region" description="Acidic residues" evidence="1">
    <location>
        <begin position="63"/>
        <end position="72"/>
    </location>
</feature>
<keyword evidence="3" id="KW-1185">Reference proteome</keyword>
<proteinExistence type="predicted"/>
<feature type="compositionally biased region" description="Acidic residues" evidence="1">
    <location>
        <begin position="38"/>
        <end position="48"/>
    </location>
</feature>
<comment type="caution">
    <text evidence="2">The sequence shown here is derived from an EMBL/GenBank/DDBJ whole genome shotgun (WGS) entry which is preliminary data.</text>
</comment>
<reference evidence="2" key="1">
    <citation type="submission" date="2021-02" db="EMBL/GenBank/DDBJ databases">
        <authorList>
            <person name="Nieuwenhuis M."/>
            <person name="Van De Peppel L.J.J."/>
        </authorList>
    </citation>
    <scope>NUCLEOTIDE SEQUENCE</scope>
    <source>
        <strain evidence="2">D49</strain>
    </source>
</reference>
<accession>A0A9P7GUM5</accession>
<evidence type="ECO:0000256" key="1">
    <source>
        <dbReference type="SAM" id="MobiDB-lite"/>
    </source>
</evidence>
<evidence type="ECO:0000313" key="2">
    <source>
        <dbReference type="EMBL" id="KAG5653725.1"/>
    </source>
</evidence>
<reference evidence="2" key="2">
    <citation type="submission" date="2021-10" db="EMBL/GenBank/DDBJ databases">
        <title>Phylogenomics reveals ancestral predisposition of the termite-cultivated fungus Termitomyces towards a domesticated lifestyle.</title>
        <authorList>
            <person name="Auxier B."/>
            <person name="Grum-Grzhimaylo A."/>
            <person name="Cardenas M.E."/>
            <person name="Lodge J.D."/>
            <person name="Laessoe T."/>
            <person name="Pedersen O."/>
            <person name="Smith M.E."/>
            <person name="Kuyper T.W."/>
            <person name="Franco-Molano E.A."/>
            <person name="Baroni T.J."/>
            <person name="Aanen D.K."/>
        </authorList>
    </citation>
    <scope>NUCLEOTIDE SEQUENCE</scope>
    <source>
        <strain evidence="2">D49</strain>
    </source>
</reference>
<name>A0A9P7GUM5_9AGAR</name>